<accession>A0A1V2R502</accession>
<dbReference type="Proteomes" id="UP000189286">
    <property type="component" value="Unassembled WGS sequence"/>
</dbReference>
<dbReference type="EMBL" id="MPUJ01000004">
    <property type="protein sequence ID" value="ONK07478.1"/>
    <property type="molecule type" value="Genomic_DNA"/>
</dbReference>
<gene>
    <name evidence="2" type="ORF">BSK71_07300</name>
</gene>
<keyword evidence="1" id="KW-0812">Transmembrane</keyword>
<name>A0A1V2R502_9GAMM</name>
<dbReference type="AlphaFoldDB" id="A0A1V2R502"/>
<dbReference type="OrthoDB" id="6422741at2"/>
<evidence type="ECO:0000313" key="2">
    <source>
        <dbReference type="EMBL" id="ONK07478.1"/>
    </source>
</evidence>
<dbReference type="RefSeq" id="WP_039357366.1">
    <property type="nucleotide sequence ID" value="NZ_JAXHOY010000007.1"/>
</dbReference>
<reference evidence="3" key="1">
    <citation type="submission" date="2016-11" db="EMBL/GenBank/DDBJ databases">
        <authorList>
            <person name="Panda P."/>
            <person name="Visnovsky S."/>
            <person name="Pitman A."/>
        </authorList>
    </citation>
    <scope>NUCLEOTIDE SEQUENCE [LARGE SCALE GENOMIC DNA]</scope>
    <source>
        <strain evidence="3">ICMP 9972</strain>
    </source>
</reference>
<organism evidence="2 3">
    <name type="scientific">Pectobacterium actinidiae</name>
    <dbReference type="NCBI Taxonomy" id="1507808"/>
    <lineage>
        <taxon>Bacteria</taxon>
        <taxon>Pseudomonadati</taxon>
        <taxon>Pseudomonadota</taxon>
        <taxon>Gammaproteobacteria</taxon>
        <taxon>Enterobacterales</taxon>
        <taxon>Pectobacteriaceae</taxon>
        <taxon>Pectobacterium</taxon>
    </lineage>
</organism>
<sequence length="191" mass="22276">MIDREFIKNNAKTFIIVVVALSGWTLYNYQQKLQFEDYRNEQLNQIRERELVLVKQTSITDFREQQLAAREEGVNQQIQRLTERERLLDQRAEGIELSVKSLDPEVRINKVRDELSALMSKFSDLGVNLSYLPPCNDVDMLKRHFQAKAILNEIGSRAQAAKIYEEYRPFISMNTPTLVSSERCQSPPLPR</sequence>
<keyword evidence="1" id="KW-0472">Membrane</keyword>
<evidence type="ECO:0000256" key="1">
    <source>
        <dbReference type="SAM" id="Phobius"/>
    </source>
</evidence>
<keyword evidence="1" id="KW-1133">Transmembrane helix</keyword>
<comment type="caution">
    <text evidence="2">The sequence shown here is derived from an EMBL/GenBank/DDBJ whole genome shotgun (WGS) entry which is preliminary data.</text>
</comment>
<evidence type="ECO:0000313" key="3">
    <source>
        <dbReference type="Proteomes" id="UP000189286"/>
    </source>
</evidence>
<proteinExistence type="predicted"/>
<feature type="transmembrane region" description="Helical" evidence="1">
    <location>
        <begin position="12"/>
        <end position="29"/>
    </location>
</feature>
<protein>
    <submittedName>
        <fullName evidence="2">Uncharacterized protein</fullName>
    </submittedName>
</protein>